<comment type="function">
    <text evidence="4">May play a key role in the regulation of the intracellular concentration of adenosylhomocysteine.</text>
</comment>
<feature type="binding site" evidence="4">
    <location>
        <begin position="265"/>
        <end position="270"/>
    </location>
    <ligand>
        <name>NAD(+)</name>
        <dbReference type="ChEBI" id="CHEBI:57540"/>
    </ligand>
</feature>
<evidence type="ECO:0000313" key="9">
    <source>
        <dbReference type="EMBL" id="OGL81374.1"/>
    </source>
</evidence>
<dbReference type="GO" id="GO:0004013">
    <property type="term" value="F:adenosylhomocysteinase activity"/>
    <property type="evidence" value="ECO:0007669"/>
    <property type="project" value="UniProtKB-UniRule"/>
</dbReference>
<dbReference type="SUPFAM" id="SSF51735">
    <property type="entry name" value="NAD(P)-binding Rossmann-fold domains"/>
    <property type="match status" value="1"/>
</dbReference>
<dbReference type="InterPro" id="IPR015878">
    <property type="entry name" value="Ado_hCys_hydrolase_NAD-bd"/>
</dbReference>
<dbReference type="PROSITE" id="PS00739">
    <property type="entry name" value="ADOHCYASE_2"/>
    <property type="match status" value="1"/>
</dbReference>
<name>A0A1F7UUH2_9BACT</name>
<dbReference type="UniPathway" id="UPA00314">
    <property type="reaction ID" value="UER00076"/>
</dbReference>
<comment type="caution">
    <text evidence="9">The sequence shown here is derived from an EMBL/GenBank/DDBJ whole genome shotgun (WGS) entry which is preliminary data.</text>
</comment>
<evidence type="ECO:0000256" key="3">
    <source>
        <dbReference type="ARBA" id="ARBA00023027"/>
    </source>
</evidence>
<dbReference type="SMART" id="SM00996">
    <property type="entry name" value="AdoHcyase"/>
    <property type="match status" value="1"/>
</dbReference>
<comment type="cofactor">
    <cofactor evidence="4 6">
        <name>NAD(+)</name>
        <dbReference type="ChEBI" id="CHEBI:57540"/>
    </cofactor>
    <text evidence="4 6">Binds 1 NAD(+) per subunit.</text>
</comment>
<feature type="domain" description="S-adenosyl-L-homocysteine hydrolase NAD binding" evidence="8">
    <location>
        <begin position="236"/>
        <end position="412"/>
    </location>
</feature>
<accession>A0A1F7UUH2</accession>
<evidence type="ECO:0000313" key="10">
    <source>
        <dbReference type="Proteomes" id="UP000176897"/>
    </source>
</evidence>
<feature type="region of interest" description="Disordered" evidence="7">
    <location>
        <begin position="128"/>
        <end position="150"/>
    </location>
</feature>
<reference evidence="9 10" key="1">
    <citation type="journal article" date="2016" name="Nat. Commun.">
        <title>Thousands of microbial genomes shed light on interconnected biogeochemical processes in an aquifer system.</title>
        <authorList>
            <person name="Anantharaman K."/>
            <person name="Brown C.T."/>
            <person name="Hug L.A."/>
            <person name="Sharon I."/>
            <person name="Castelle C.J."/>
            <person name="Probst A.J."/>
            <person name="Thomas B.C."/>
            <person name="Singh A."/>
            <person name="Wilkins M.J."/>
            <person name="Karaoz U."/>
            <person name="Brodie E.L."/>
            <person name="Williams K.H."/>
            <person name="Hubbard S.S."/>
            <person name="Banfield J.F."/>
        </authorList>
    </citation>
    <scope>NUCLEOTIDE SEQUENCE [LARGE SCALE GENOMIC DNA]</scope>
</reference>
<dbReference type="Gene3D" id="3.40.50.1480">
    <property type="entry name" value="Adenosylhomocysteinase-like"/>
    <property type="match status" value="2"/>
</dbReference>
<protein>
    <recommendedName>
        <fullName evidence="4">Adenosylhomocysteinase</fullName>
        <ecNumber evidence="4">3.13.2.1</ecNumber>
    </recommendedName>
    <alternativeName>
        <fullName evidence="4">S-adenosyl-L-homocysteine hydrolase</fullName>
        <shortName evidence="4">AdoHcyase</shortName>
    </alternativeName>
</protein>
<proteinExistence type="inferred from homology"/>
<dbReference type="EMBL" id="MGEJ01000007">
    <property type="protein sequence ID" value="OGL81374.1"/>
    <property type="molecule type" value="Genomic_DNA"/>
</dbReference>
<comment type="subcellular location">
    <subcellularLocation>
        <location evidence="4">Cytoplasm</location>
    </subcellularLocation>
</comment>
<dbReference type="PANTHER" id="PTHR23420:SF0">
    <property type="entry name" value="ADENOSYLHOMOCYSTEINASE"/>
    <property type="match status" value="1"/>
</dbReference>
<feature type="binding site" evidence="4 5">
    <location>
        <position position="231"/>
    </location>
    <ligand>
        <name>substrate</name>
    </ligand>
</feature>
<dbReference type="SUPFAM" id="SSF52283">
    <property type="entry name" value="Formate/glycerate dehydrogenase catalytic domain-like"/>
    <property type="match status" value="2"/>
</dbReference>
<dbReference type="SMART" id="SM00997">
    <property type="entry name" value="AdoHcyase_NAD"/>
    <property type="match status" value="1"/>
</dbReference>
<feature type="binding site" evidence="4">
    <location>
        <position position="236"/>
    </location>
    <ligand>
        <name>NAD(+)</name>
        <dbReference type="ChEBI" id="CHEBI:57540"/>
    </ligand>
</feature>
<dbReference type="EC" id="3.13.2.1" evidence="4"/>
<evidence type="ECO:0000256" key="6">
    <source>
        <dbReference type="PIRSR" id="PIRSR001109-2"/>
    </source>
</evidence>
<feature type="binding site" evidence="4 6">
    <location>
        <begin position="344"/>
        <end position="346"/>
    </location>
    <ligand>
        <name>NAD(+)</name>
        <dbReference type="ChEBI" id="CHEBI:57540"/>
    </ligand>
</feature>
<dbReference type="Pfam" id="PF05221">
    <property type="entry name" value="AdoHcyase"/>
    <property type="match status" value="1"/>
</dbReference>
<sequence>MEAYKVKDIALATQGQLQMELAERRMGALLEVRKRFEREKPFAGLTIGMALHVTKETAMLVRTLRAGGAQVAITGCNPLSTQDDVAAALAQEGVAVFAHKGETNEEYYENLNQVIEVLKFQITNSKLQTNSNNQMPSDITPPTPSYLKRGDVGLVPPQRARGGEEGLRQCLITIDDGGDLVGEIHKKHPDLIPHLIGGTEETTTGLIRLRAMERDGALKYPVVAVNDNKTKHLMDNYYGTGQSTLDGITRATNILWAGKTVVVCGYGSCGKGVALRAKGMGSNVVVCEVDAFRALQAVMDGFRVMPLLDAAALGDIFITVTGDKHVLRPEHFAKMKSGAILANSGHFDAEIDLQGLREMAVNVRRVRDMLDEYTIPSPLPLPTGEGDRRSGEGKVIFVAGEGRLVNLAAAEGHPSEVMSLSFCGQALACEWLVRNFAPSPRPLPGGEEDRRSGEGKVYTLPPEIDDTIAQLQLNAMAIRKDELTDEQRKYLSSWEEGT</sequence>
<dbReference type="GO" id="GO:0071269">
    <property type="term" value="P:L-homocysteine biosynthetic process"/>
    <property type="evidence" value="ECO:0007669"/>
    <property type="project" value="UniProtKB-UniRule"/>
</dbReference>
<feature type="binding site" evidence="4 6">
    <location>
        <position position="406"/>
    </location>
    <ligand>
        <name>NAD(+)</name>
        <dbReference type="ChEBI" id="CHEBI:57540"/>
    </ligand>
</feature>
<feature type="binding site" evidence="6">
    <location>
        <begin position="267"/>
        <end position="272"/>
    </location>
    <ligand>
        <name>NAD(+)</name>
        <dbReference type="ChEBI" id="CHEBI:57540"/>
    </ligand>
</feature>
<feature type="binding site" evidence="4 5">
    <location>
        <position position="201"/>
    </location>
    <ligand>
        <name>substrate</name>
    </ligand>
</feature>
<dbReference type="InterPro" id="IPR042172">
    <property type="entry name" value="Adenosylhomocyst_ase-like_sf"/>
</dbReference>
<keyword evidence="4" id="KW-0378">Hydrolase</keyword>
<keyword evidence="4" id="KW-0963">Cytoplasm</keyword>
<dbReference type="NCBIfam" id="NF004005">
    <property type="entry name" value="PRK05476.2-3"/>
    <property type="match status" value="1"/>
</dbReference>
<dbReference type="PIRSF" id="PIRSF001109">
    <property type="entry name" value="Ad_hcy_hydrolase"/>
    <property type="match status" value="1"/>
</dbReference>
<comment type="pathway">
    <text evidence="4">Amino-acid biosynthesis; L-homocysteine biosynthesis; L-homocysteine from S-adenosyl-L-homocysteine: step 1/1.</text>
</comment>
<comment type="caution">
    <text evidence="4">Lacks conserved residue(s) required for the propagation of feature annotation.</text>
</comment>
<dbReference type="Proteomes" id="UP000176897">
    <property type="component" value="Unassembled WGS sequence"/>
</dbReference>
<evidence type="ECO:0000256" key="2">
    <source>
        <dbReference type="ARBA" id="ARBA00022563"/>
    </source>
</evidence>
<feature type="binding site" evidence="4 6">
    <location>
        <position position="288"/>
    </location>
    <ligand>
        <name>NAD(+)</name>
        <dbReference type="ChEBI" id="CHEBI:57540"/>
    </ligand>
</feature>
<keyword evidence="3 4" id="KW-0520">NAD</keyword>
<dbReference type="GO" id="GO:0006730">
    <property type="term" value="P:one-carbon metabolic process"/>
    <property type="evidence" value="ECO:0007669"/>
    <property type="project" value="UniProtKB-KW"/>
</dbReference>
<evidence type="ECO:0000256" key="4">
    <source>
        <dbReference type="HAMAP-Rule" id="MF_00563"/>
    </source>
</evidence>
<dbReference type="InterPro" id="IPR020082">
    <property type="entry name" value="S-Ado-L-homoCys_hydrolase_CS"/>
</dbReference>
<dbReference type="InterPro" id="IPR036291">
    <property type="entry name" value="NAD(P)-bd_dom_sf"/>
</dbReference>
<dbReference type="HAMAP" id="MF_00563">
    <property type="entry name" value="AdoHcyase"/>
    <property type="match status" value="1"/>
</dbReference>
<dbReference type="InterPro" id="IPR000043">
    <property type="entry name" value="Adenosylhomocysteinase-like"/>
</dbReference>
<evidence type="ECO:0000256" key="1">
    <source>
        <dbReference type="ARBA" id="ARBA00007122"/>
    </source>
</evidence>
<comment type="similarity">
    <text evidence="1 4">Belongs to the adenosylhomocysteinase family.</text>
</comment>
<organism evidence="9 10">
    <name type="scientific">Candidatus Uhrbacteria bacterium RIFCSPLOWO2_01_FULL_47_24</name>
    <dbReference type="NCBI Taxonomy" id="1802401"/>
    <lineage>
        <taxon>Bacteria</taxon>
        <taxon>Candidatus Uhriibacteriota</taxon>
    </lineage>
</organism>
<feature type="binding site" evidence="4 5">
    <location>
        <position position="54"/>
    </location>
    <ligand>
        <name>substrate</name>
    </ligand>
</feature>
<evidence type="ECO:0000256" key="7">
    <source>
        <dbReference type="SAM" id="MobiDB-lite"/>
    </source>
</evidence>
<dbReference type="Pfam" id="PF00670">
    <property type="entry name" value="AdoHcyase_NAD"/>
    <property type="match status" value="1"/>
</dbReference>
<evidence type="ECO:0000256" key="5">
    <source>
        <dbReference type="PIRSR" id="PIRSR001109-1"/>
    </source>
</evidence>
<dbReference type="GO" id="GO:0033353">
    <property type="term" value="P:S-adenosylmethionine cycle"/>
    <property type="evidence" value="ECO:0007669"/>
    <property type="project" value="TreeGrafter"/>
</dbReference>
<feature type="binding site" evidence="6">
    <location>
        <position position="413"/>
    </location>
    <ligand>
        <name>NAD(+)</name>
        <dbReference type="ChEBI" id="CHEBI:57540"/>
    </ligand>
</feature>
<evidence type="ECO:0000259" key="8">
    <source>
        <dbReference type="SMART" id="SM00997"/>
    </source>
</evidence>
<feature type="binding site" evidence="4 6">
    <location>
        <begin position="202"/>
        <end position="204"/>
    </location>
    <ligand>
        <name>NAD(+)</name>
        <dbReference type="ChEBI" id="CHEBI:57540"/>
    </ligand>
</feature>
<dbReference type="GO" id="GO:0005829">
    <property type="term" value="C:cytosol"/>
    <property type="evidence" value="ECO:0007669"/>
    <property type="project" value="TreeGrafter"/>
</dbReference>
<keyword evidence="2 4" id="KW-0554">One-carbon metabolism</keyword>
<dbReference type="PROSITE" id="PS00738">
    <property type="entry name" value="ADOHCYASE_1"/>
    <property type="match status" value="1"/>
</dbReference>
<feature type="compositionally biased region" description="Polar residues" evidence="7">
    <location>
        <begin position="128"/>
        <end position="137"/>
    </location>
</feature>
<dbReference type="Gene3D" id="3.40.50.720">
    <property type="entry name" value="NAD(P)-binding Rossmann-like Domain"/>
    <property type="match status" value="1"/>
</dbReference>
<feature type="binding site" evidence="4 5">
    <location>
        <position position="235"/>
    </location>
    <ligand>
        <name>substrate</name>
    </ligand>
</feature>
<feature type="region of interest" description="Disordered" evidence="7">
    <location>
        <begin position="440"/>
        <end position="460"/>
    </location>
</feature>
<dbReference type="STRING" id="1802401.A3B21_00430"/>
<dbReference type="AlphaFoldDB" id="A0A1F7UUH2"/>
<feature type="binding site" evidence="4 5">
    <location>
        <position position="176"/>
    </location>
    <ligand>
        <name>substrate</name>
    </ligand>
</feature>
<dbReference type="CDD" id="cd00401">
    <property type="entry name" value="SAHH"/>
    <property type="match status" value="1"/>
</dbReference>
<dbReference type="PANTHER" id="PTHR23420">
    <property type="entry name" value="ADENOSYLHOMOCYSTEINASE"/>
    <property type="match status" value="1"/>
</dbReference>
<comment type="catalytic activity">
    <reaction evidence="4">
        <text>S-adenosyl-L-homocysteine + H2O = L-homocysteine + adenosine</text>
        <dbReference type="Rhea" id="RHEA:21708"/>
        <dbReference type="ChEBI" id="CHEBI:15377"/>
        <dbReference type="ChEBI" id="CHEBI:16335"/>
        <dbReference type="ChEBI" id="CHEBI:57856"/>
        <dbReference type="ChEBI" id="CHEBI:58199"/>
        <dbReference type="EC" id="3.13.2.1"/>
    </reaction>
</comment>
<gene>
    <name evidence="4" type="primary">ahcY</name>
    <name evidence="9" type="ORF">A3B21_00430</name>
</gene>